<evidence type="ECO:0000313" key="2">
    <source>
        <dbReference type="EMBL" id="MCM1987828.1"/>
    </source>
</evidence>
<evidence type="ECO:0000313" key="3">
    <source>
        <dbReference type="Proteomes" id="UP001056766"/>
    </source>
</evidence>
<keyword evidence="3" id="KW-1185">Reference proteome</keyword>
<feature type="domain" description="Cupin type-2" evidence="1">
    <location>
        <begin position="39"/>
        <end position="104"/>
    </location>
</feature>
<dbReference type="Gene3D" id="2.60.120.10">
    <property type="entry name" value="Jelly Rolls"/>
    <property type="match status" value="1"/>
</dbReference>
<dbReference type="RefSeq" id="WP_250869187.1">
    <property type="nucleotide sequence ID" value="NZ_JAGSOI010000078.1"/>
</dbReference>
<sequence length="119" mass="12948">MRTDYAKIEPFITKDGSIIRELMHPDGGGSEKQSVAEAIVPMGSSTLAHRHLVAEEIYHITTGRGLMTLEAEVFEVSAGDTVLINSGVAHKLENTGSEFLKILCCCSPAYSHEDTELLE</sequence>
<name>A0A9E4ZHA3_9EURY</name>
<dbReference type="InterPro" id="IPR013096">
    <property type="entry name" value="Cupin_2"/>
</dbReference>
<comment type="caution">
    <text evidence="2">The sequence shown here is derived from an EMBL/GenBank/DDBJ whole genome shotgun (WGS) entry which is preliminary data.</text>
</comment>
<protein>
    <submittedName>
        <fullName evidence="2">Cupin domain-containing protein</fullName>
    </submittedName>
</protein>
<dbReference type="SUPFAM" id="SSF51182">
    <property type="entry name" value="RmlC-like cupins"/>
    <property type="match status" value="1"/>
</dbReference>
<dbReference type="AlphaFoldDB" id="A0A9E4ZHA3"/>
<dbReference type="InterPro" id="IPR014710">
    <property type="entry name" value="RmlC-like_jellyroll"/>
</dbReference>
<proteinExistence type="predicted"/>
<organism evidence="2 3">
    <name type="scientific">Methanococcoides seepicolus</name>
    <dbReference type="NCBI Taxonomy" id="2828780"/>
    <lineage>
        <taxon>Archaea</taxon>
        <taxon>Methanobacteriati</taxon>
        <taxon>Methanobacteriota</taxon>
        <taxon>Stenosarchaea group</taxon>
        <taxon>Methanomicrobia</taxon>
        <taxon>Methanosarcinales</taxon>
        <taxon>Methanosarcinaceae</taxon>
        <taxon>Methanococcoides</taxon>
    </lineage>
</organism>
<evidence type="ECO:0000259" key="1">
    <source>
        <dbReference type="Pfam" id="PF07883"/>
    </source>
</evidence>
<dbReference type="Proteomes" id="UP001056766">
    <property type="component" value="Unassembled WGS sequence"/>
</dbReference>
<dbReference type="InterPro" id="IPR011051">
    <property type="entry name" value="RmlC_Cupin_sf"/>
</dbReference>
<dbReference type="PANTHER" id="PTHR36114:SF4">
    <property type="entry name" value="CUPIN 2 CONSERVED BARREL DOMAIN-CONTAINING PROTEIN"/>
    <property type="match status" value="1"/>
</dbReference>
<dbReference type="PANTHER" id="PTHR36114">
    <property type="entry name" value="16.7 KDA PROTEIN IN WHIE LOCUS"/>
    <property type="match status" value="1"/>
</dbReference>
<accession>A0A9E4ZHA3</accession>
<reference evidence="2" key="2">
    <citation type="submission" date="2021-04" db="EMBL/GenBank/DDBJ databases">
        <authorList>
            <person name="Dong X."/>
        </authorList>
    </citation>
    <scope>NUCLEOTIDE SEQUENCE</scope>
    <source>
        <strain evidence="2">LLY</strain>
    </source>
</reference>
<dbReference type="CDD" id="cd02214">
    <property type="entry name" value="cupin_MJ1618"/>
    <property type="match status" value="1"/>
</dbReference>
<dbReference type="Pfam" id="PF07883">
    <property type="entry name" value="Cupin_2"/>
    <property type="match status" value="1"/>
</dbReference>
<reference evidence="2" key="1">
    <citation type="journal article" date="2021" name="mSystems">
        <title>Bacteria and Archaea Synergistically Convert Glycine Betaine to Biogenic Methane in the Formosa Cold Seep of the South China Sea.</title>
        <authorList>
            <person name="Li L."/>
            <person name="Zhang W."/>
            <person name="Zhang S."/>
            <person name="Song L."/>
            <person name="Sun Q."/>
            <person name="Zhang H."/>
            <person name="Xiang H."/>
            <person name="Dong X."/>
        </authorList>
    </citation>
    <scope>NUCLEOTIDE SEQUENCE</scope>
    <source>
        <strain evidence="2">LLY</strain>
    </source>
</reference>
<gene>
    <name evidence="2" type="ORF">KDK67_12720</name>
</gene>
<dbReference type="EMBL" id="JAGSOI010000078">
    <property type="protein sequence ID" value="MCM1987828.1"/>
    <property type="molecule type" value="Genomic_DNA"/>
</dbReference>
<dbReference type="InterPro" id="IPR052044">
    <property type="entry name" value="PKS_Associated_Protein"/>
</dbReference>